<dbReference type="AlphaFoldDB" id="A0A1C7M190"/>
<name>A0A1C7M190_GRIFR</name>
<keyword evidence="2" id="KW-1185">Reference proteome</keyword>
<sequence length="165" mass="17924">MLCGAESRSCGPSSACLMDVGGYAAHWSRTGYYRLAYNSLYNIVTPSRYRWSHSTKVLTSRSESALISTPCSKRALAPSNLSTFAKNQRHHVNFYTSEAEEILFREVIMAHAKLQLEVDGGDELEQAVGQHYNPGSPSRCLSTAGVASLTNRSGYARLLGGGLDG</sequence>
<comment type="caution">
    <text evidence="1">The sequence shown here is derived from an EMBL/GenBank/DDBJ whole genome shotgun (WGS) entry which is preliminary data.</text>
</comment>
<accession>A0A1C7M190</accession>
<dbReference type="EMBL" id="LUGG01000013">
    <property type="protein sequence ID" value="OBZ70705.1"/>
    <property type="molecule type" value="Genomic_DNA"/>
</dbReference>
<dbReference type="Proteomes" id="UP000092993">
    <property type="component" value="Unassembled WGS sequence"/>
</dbReference>
<evidence type="ECO:0000313" key="2">
    <source>
        <dbReference type="Proteomes" id="UP000092993"/>
    </source>
</evidence>
<proteinExistence type="predicted"/>
<organism evidence="1 2">
    <name type="scientific">Grifola frondosa</name>
    <name type="common">Maitake</name>
    <name type="synonym">Polyporus frondosus</name>
    <dbReference type="NCBI Taxonomy" id="5627"/>
    <lineage>
        <taxon>Eukaryota</taxon>
        <taxon>Fungi</taxon>
        <taxon>Dikarya</taxon>
        <taxon>Basidiomycota</taxon>
        <taxon>Agaricomycotina</taxon>
        <taxon>Agaricomycetes</taxon>
        <taxon>Polyporales</taxon>
        <taxon>Grifolaceae</taxon>
        <taxon>Grifola</taxon>
    </lineage>
</organism>
<protein>
    <submittedName>
        <fullName evidence="1">Uncharacterized protein</fullName>
    </submittedName>
</protein>
<evidence type="ECO:0000313" key="1">
    <source>
        <dbReference type="EMBL" id="OBZ70705.1"/>
    </source>
</evidence>
<gene>
    <name evidence="1" type="ORF">A0H81_09166</name>
</gene>
<reference evidence="1 2" key="1">
    <citation type="submission" date="2016-03" db="EMBL/GenBank/DDBJ databases">
        <title>Whole genome sequencing of Grifola frondosa 9006-11.</title>
        <authorList>
            <person name="Min B."/>
            <person name="Park H."/>
            <person name="Kim J.-G."/>
            <person name="Cho H."/>
            <person name="Oh Y.-L."/>
            <person name="Kong W.-S."/>
            <person name="Choi I.-G."/>
        </authorList>
    </citation>
    <scope>NUCLEOTIDE SEQUENCE [LARGE SCALE GENOMIC DNA]</scope>
    <source>
        <strain evidence="1 2">9006-11</strain>
    </source>
</reference>